<dbReference type="Pfam" id="PF11213">
    <property type="entry name" value="DUF3006"/>
    <property type="match status" value="1"/>
</dbReference>
<organism evidence="1 2">
    <name type="scientific">Paenibacillus glycanilyticus</name>
    <dbReference type="NCBI Taxonomy" id="126569"/>
    <lineage>
        <taxon>Bacteria</taxon>
        <taxon>Bacillati</taxon>
        <taxon>Bacillota</taxon>
        <taxon>Bacilli</taxon>
        <taxon>Bacillales</taxon>
        <taxon>Paenibacillaceae</taxon>
        <taxon>Paenibacillus</taxon>
    </lineage>
</organism>
<name>A0ABQ6NUH3_9BACL</name>
<dbReference type="InterPro" id="IPR021377">
    <property type="entry name" value="DUF3006"/>
</dbReference>
<sequence>MEKREKRGVIDRFEGNIAVIEIDGETVDVDKALLPKKVRVGDAIIIGDDGSYRVDKEATKKLRKEIDALMDELFE</sequence>
<reference evidence="1 2" key="1">
    <citation type="submission" date="2023-05" db="EMBL/GenBank/DDBJ databases">
        <title>Draft genome of Paenibacillus sp. CCS26.</title>
        <authorList>
            <person name="Akita H."/>
            <person name="Shinto Y."/>
            <person name="Kimura Z."/>
        </authorList>
    </citation>
    <scope>NUCLEOTIDE SEQUENCE [LARGE SCALE GENOMIC DNA]</scope>
    <source>
        <strain evidence="1 2">CCS26</strain>
    </source>
</reference>
<evidence type="ECO:0000313" key="2">
    <source>
        <dbReference type="Proteomes" id="UP001285921"/>
    </source>
</evidence>
<dbReference type="EMBL" id="BTCL01000021">
    <property type="protein sequence ID" value="GMK47639.1"/>
    <property type="molecule type" value="Genomic_DNA"/>
</dbReference>
<evidence type="ECO:0000313" key="1">
    <source>
        <dbReference type="EMBL" id="GMK47639.1"/>
    </source>
</evidence>
<protein>
    <recommendedName>
        <fullName evidence="3">Pyruvate kinase</fullName>
    </recommendedName>
</protein>
<dbReference type="RefSeq" id="WP_317981559.1">
    <property type="nucleotide sequence ID" value="NZ_BTCL01000021.1"/>
</dbReference>
<keyword evidence="2" id="KW-1185">Reference proteome</keyword>
<gene>
    <name evidence="1" type="ORF">PghCCS26_47690</name>
</gene>
<dbReference type="Proteomes" id="UP001285921">
    <property type="component" value="Unassembled WGS sequence"/>
</dbReference>
<evidence type="ECO:0008006" key="3">
    <source>
        <dbReference type="Google" id="ProtNLM"/>
    </source>
</evidence>
<accession>A0ABQ6NUH3</accession>
<comment type="caution">
    <text evidence="1">The sequence shown here is derived from an EMBL/GenBank/DDBJ whole genome shotgun (WGS) entry which is preliminary data.</text>
</comment>
<proteinExistence type="predicted"/>